<reference evidence="1 2" key="1">
    <citation type="submission" date="2012-06" db="EMBL/GenBank/DDBJ databases">
        <title>Genomic characterization of five bacteriophages specific for Yersinia species.</title>
        <authorList>
            <person name="Skurnik M."/>
            <person name="Nawaz A."/>
            <person name="Happonen L."/>
            <person name="Butcher S."/>
            <person name="Mattinen L."/>
        </authorList>
    </citation>
    <scope>NUCLEOTIDE SEQUENCE [LARGE SCALE GENOMIC DNA]</scope>
</reference>
<dbReference type="EMBL" id="HE956710">
    <property type="protein sequence ID" value="CCI88842.2"/>
    <property type="molecule type" value="Genomic_DNA"/>
</dbReference>
<gene>
    <name evidence="1" type="primary">g06</name>
</gene>
<dbReference type="GeneID" id="36265074"/>
<dbReference type="Proteomes" id="UP000002905">
    <property type="component" value="Segment"/>
</dbReference>
<sequence length="77" mass="8705">MNKNKRKINKQAIINGSRLYTVISNGAGYDGNVHHFFAMGTVVRNMGTTTLGCNEFVEVDTKCNNPLSQHLRLHHYQ</sequence>
<proteinExistence type="predicted"/>
<organism evidence="1 2">
    <name type="scientific">Yersinia phage phi80-18</name>
    <dbReference type="NCBI Taxonomy" id="1206559"/>
    <lineage>
        <taxon>Viruses</taxon>
        <taxon>Duplodnaviria</taxon>
        <taxon>Heunggongvirae</taxon>
        <taxon>Uroviricota</taxon>
        <taxon>Caudoviricetes</taxon>
        <taxon>Autographivirales</taxon>
        <taxon>Autonotataviridae</taxon>
        <taxon>Melnykvirinae</taxon>
        <taxon>Pokrovskaiavirus</taxon>
        <taxon>Pokrovskaiavirus pv8018</taxon>
    </lineage>
</organism>
<evidence type="ECO:0000313" key="2">
    <source>
        <dbReference type="Proteomes" id="UP000002905"/>
    </source>
</evidence>
<accession>I7LET0</accession>
<name>I7LET0_9CAUD</name>
<keyword evidence="2" id="KW-1185">Reference proteome</keyword>
<dbReference type="KEGG" id="vg:36265074"/>
<protein>
    <submittedName>
        <fullName evidence="1">Uncharacterized protein</fullName>
    </submittedName>
</protein>
<dbReference type="RefSeq" id="YP_007236309.2">
    <property type="nucleotide sequence ID" value="NC_019911.2"/>
</dbReference>
<evidence type="ECO:0000313" key="1">
    <source>
        <dbReference type="EMBL" id="CCI88842.2"/>
    </source>
</evidence>